<evidence type="ECO:0000313" key="3">
    <source>
        <dbReference type="EMBL" id="KAJ02111.1"/>
    </source>
</evidence>
<dbReference type="InterPro" id="IPR018764">
    <property type="entry name" value="RskA_C"/>
</dbReference>
<reference evidence="3 4" key="1">
    <citation type="journal article" date="2014" name="Genome Announc.">
        <title>Draft Genome Sequences of Two Isolates of the Roseobacter Group, Sulfitobacter sp. Strains 3SOLIMAR09 and 1FIGIMAR09, from Harbors of Mallorca Island (Mediterranean Sea).</title>
        <authorList>
            <person name="Mas-Llado M."/>
            <person name="Pina-Villalonga J.M."/>
            <person name="Brunet-Galmes I."/>
            <person name="Nogales B."/>
            <person name="Bosch R."/>
        </authorList>
    </citation>
    <scope>NUCLEOTIDE SEQUENCE [LARGE SCALE GENOMIC DNA]</scope>
    <source>
        <strain evidence="3 4">1FIGIMAR09</strain>
    </source>
</reference>
<dbReference type="PANTHER" id="PTHR37461">
    <property type="entry name" value="ANTI-SIGMA-K FACTOR RSKA"/>
    <property type="match status" value="1"/>
</dbReference>
<evidence type="ECO:0000259" key="2">
    <source>
        <dbReference type="Pfam" id="PF10099"/>
    </source>
</evidence>
<keyword evidence="1" id="KW-0812">Transmembrane</keyword>
<dbReference type="AlphaFoldDB" id="A0A061SK70"/>
<dbReference type="STRING" id="83219.PM02_15250"/>
<dbReference type="eggNOG" id="COG5343">
    <property type="taxonomic scope" value="Bacteria"/>
</dbReference>
<sequence length="231" mass="24872">MSEPQDTSPEDDSFLAAEFALGLAEGEDLANARFKLAHVRQFALKVAAWQESFARLTDDIAPVKPPRKIKKKLFKGLFPKQHVPLLERLWVWKGISFAAIGLLAYLAIPMLRPAPPEVPMPVLAAQLKSQTGPLELLAVVEAGSNEVGLRRIAGAAPDGRVLELWAILPEQPPLSLGVLPQTDVMRIALPDVLFGQLGQVTLAITDEPIGGAPEGSPTGEVRALGALEEIF</sequence>
<dbReference type="RefSeq" id="WP_037910034.1">
    <property type="nucleotide sequence ID" value="NZ_JEMU01000014.1"/>
</dbReference>
<name>A0A061SK70_9RHOB</name>
<dbReference type="Pfam" id="PF10099">
    <property type="entry name" value="RskA_C"/>
    <property type="match status" value="1"/>
</dbReference>
<dbReference type="GO" id="GO:0016989">
    <property type="term" value="F:sigma factor antagonist activity"/>
    <property type="evidence" value="ECO:0007669"/>
    <property type="project" value="TreeGrafter"/>
</dbReference>
<gene>
    <name evidence="3" type="ORF">PM02_15250</name>
</gene>
<protein>
    <recommendedName>
        <fullName evidence="2">Anti-sigma K factor RskA C-terminal domain-containing protein</fullName>
    </recommendedName>
</protein>
<dbReference type="GO" id="GO:0006417">
    <property type="term" value="P:regulation of translation"/>
    <property type="evidence" value="ECO:0007669"/>
    <property type="project" value="TreeGrafter"/>
</dbReference>
<dbReference type="Proteomes" id="UP000027337">
    <property type="component" value="Unassembled WGS sequence"/>
</dbReference>
<proteinExistence type="predicted"/>
<feature type="transmembrane region" description="Helical" evidence="1">
    <location>
        <begin position="89"/>
        <end position="108"/>
    </location>
</feature>
<dbReference type="PANTHER" id="PTHR37461:SF1">
    <property type="entry name" value="ANTI-SIGMA-K FACTOR RSKA"/>
    <property type="match status" value="1"/>
</dbReference>
<dbReference type="EMBL" id="JEMU01000014">
    <property type="protein sequence ID" value="KAJ02111.1"/>
    <property type="molecule type" value="Genomic_DNA"/>
</dbReference>
<dbReference type="GO" id="GO:0005886">
    <property type="term" value="C:plasma membrane"/>
    <property type="evidence" value="ECO:0007669"/>
    <property type="project" value="InterPro"/>
</dbReference>
<keyword evidence="1" id="KW-0472">Membrane</keyword>
<accession>A0A061SK70</accession>
<evidence type="ECO:0000313" key="4">
    <source>
        <dbReference type="Proteomes" id="UP000027337"/>
    </source>
</evidence>
<dbReference type="InterPro" id="IPR051474">
    <property type="entry name" value="Anti-sigma-K/W_factor"/>
</dbReference>
<comment type="caution">
    <text evidence="3">The sequence shown here is derived from an EMBL/GenBank/DDBJ whole genome shotgun (WGS) entry which is preliminary data.</text>
</comment>
<evidence type="ECO:0000256" key="1">
    <source>
        <dbReference type="SAM" id="Phobius"/>
    </source>
</evidence>
<organism evidence="3 4">
    <name type="scientific">Sulfitobacter mediterraneus</name>
    <dbReference type="NCBI Taxonomy" id="83219"/>
    <lineage>
        <taxon>Bacteria</taxon>
        <taxon>Pseudomonadati</taxon>
        <taxon>Pseudomonadota</taxon>
        <taxon>Alphaproteobacteria</taxon>
        <taxon>Rhodobacterales</taxon>
        <taxon>Roseobacteraceae</taxon>
        <taxon>Sulfitobacter</taxon>
    </lineage>
</organism>
<keyword evidence="1" id="KW-1133">Transmembrane helix</keyword>
<feature type="domain" description="Anti-sigma K factor RskA C-terminal" evidence="2">
    <location>
        <begin position="99"/>
        <end position="221"/>
    </location>
</feature>
<keyword evidence="4" id="KW-1185">Reference proteome</keyword>